<dbReference type="InterPro" id="IPR002372">
    <property type="entry name" value="PQQ_rpt_dom"/>
</dbReference>
<organism evidence="3 4">
    <name type="scientific">Mesobacillus boroniphilus</name>
    <dbReference type="NCBI Taxonomy" id="308892"/>
    <lineage>
        <taxon>Bacteria</taxon>
        <taxon>Bacillati</taxon>
        <taxon>Bacillota</taxon>
        <taxon>Bacilli</taxon>
        <taxon>Bacillales</taxon>
        <taxon>Bacillaceae</taxon>
        <taxon>Mesobacillus</taxon>
    </lineage>
</organism>
<proteinExistence type="predicted"/>
<dbReference type="SUPFAM" id="SSF50998">
    <property type="entry name" value="Quinoprotein alcohol dehydrogenase-like"/>
    <property type="match status" value="1"/>
</dbReference>
<dbReference type="Proteomes" id="UP000761411">
    <property type="component" value="Unassembled WGS sequence"/>
</dbReference>
<evidence type="ECO:0000256" key="1">
    <source>
        <dbReference type="SAM" id="Phobius"/>
    </source>
</evidence>
<dbReference type="InterPro" id="IPR018391">
    <property type="entry name" value="PQQ_b-propeller_rpt"/>
</dbReference>
<feature type="transmembrane region" description="Helical" evidence="1">
    <location>
        <begin position="410"/>
        <end position="428"/>
    </location>
</feature>
<dbReference type="InterPro" id="IPR011047">
    <property type="entry name" value="Quinoprotein_ADH-like_sf"/>
</dbReference>
<dbReference type="PANTHER" id="PTHR34512:SF30">
    <property type="entry name" value="OUTER MEMBRANE PROTEIN ASSEMBLY FACTOR BAMB"/>
    <property type="match status" value="1"/>
</dbReference>
<keyword evidence="1" id="KW-1133">Transmembrane helix</keyword>
<name>A0A944GXG0_9BACI</name>
<accession>A0A944GXG0</accession>
<evidence type="ECO:0000259" key="2">
    <source>
        <dbReference type="Pfam" id="PF13360"/>
    </source>
</evidence>
<sequence length="433" mass="48426">MADTESFGPDEWTQYRMNQENNPVFNGNIEGEINEVIKTGNEVRSTPVIVGDHIYIGNHKSGGIYSYNLKTKKLNWKAEAPNWIHSEIIYANNQLFVGYGNRFYQEDGTRGTEESGVLSLDPESGETLWDFKTKGEVMPTPAFYEGTLYITTGDRHLYAIDPAKGEEKWRLELGHTISMSSPNVKDGILYVGGGRPLPYTFFAVDLNNRKVLWETSFEDVYLGMDDVPPAIYKDQYVITTGLAETKDPSMPNHMIYAMDLKTGEVKWKDSLGTGKDVENNRSGAPMVYGDQVFVGSPITKTFYSYDAKTGKQLWNYPSNVNKAPPAADNDIVYFTDTKGFVYAFDTETGDLVGKEELGGKLAPSGPVLMNDHLIVGSQDKNVYILPIEKILNVKDSNLSEAKASKSELTYIWPALALLVVVLGIWFFLKSKRT</sequence>
<dbReference type="Gene3D" id="2.130.10.10">
    <property type="entry name" value="YVTN repeat-like/Quinoprotein amine dehydrogenase"/>
    <property type="match status" value="1"/>
</dbReference>
<keyword evidence="1" id="KW-0812">Transmembrane</keyword>
<evidence type="ECO:0000313" key="3">
    <source>
        <dbReference type="EMBL" id="MBS8265659.1"/>
    </source>
</evidence>
<dbReference type="PANTHER" id="PTHR34512">
    <property type="entry name" value="CELL SURFACE PROTEIN"/>
    <property type="match status" value="1"/>
</dbReference>
<dbReference type="EMBL" id="QTKX01000002">
    <property type="protein sequence ID" value="MBS8265659.1"/>
    <property type="molecule type" value="Genomic_DNA"/>
</dbReference>
<comment type="caution">
    <text evidence="3">The sequence shown here is derived from an EMBL/GenBank/DDBJ whole genome shotgun (WGS) entry which is preliminary data.</text>
</comment>
<dbReference type="Pfam" id="PF13360">
    <property type="entry name" value="PQQ_2"/>
    <property type="match status" value="1"/>
</dbReference>
<dbReference type="SMART" id="SM00564">
    <property type="entry name" value="PQQ"/>
    <property type="match status" value="8"/>
</dbReference>
<feature type="domain" description="Pyrrolo-quinoline quinone repeat" evidence="2">
    <location>
        <begin position="115"/>
        <end position="350"/>
    </location>
</feature>
<dbReference type="Gene3D" id="2.40.10.480">
    <property type="match status" value="2"/>
</dbReference>
<evidence type="ECO:0000313" key="4">
    <source>
        <dbReference type="Proteomes" id="UP000761411"/>
    </source>
</evidence>
<gene>
    <name evidence="3" type="ORF">DYI25_14630</name>
</gene>
<protein>
    <recommendedName>
        <fullName evidence="2">Pyrrolo-quinoline quinone repeat domain-containing protein</fullName>
    </recommendedName>
</protein>
<reference evidence="3 4" key="1">
    <citation type="journal article" date="2021" name="Microorganisms">
        <title>Bacterial Dimethylsulfoniopropionate Biosynthesis in the East China Sea.</title>
        <authorList>
            <person name="Liu J."/>
            <person name="Zhang Y."/>
            <person name="Liu J."/>
            <person name="Zhong H."/>
            <person name="Williams B.T."/>
            <person name="Zheng Y."/>
            <person name="Curson A.R.J."/>
            <person name="Sun C."/>
            <person name="Sun H."/>
            <person name="Song D."/>
            <person name="Wagner Mackenzie B."/>
            <person name="Bermejo Martinez A."/>
            <person name="Todd J.D."/>
            <person name="Zhang X.H."/>
        </authorList>
    </citation>
    <scope>NUCLEOTIDE SEQUENCE [LARGE SCALE GENOMIC DNA]</scope>
    <source>
        <strain evidence="3 4">ESS08</strain>
    </source>
</reference>
<keyword evidence="1" id="KW-0472">Membrane</keyword>
<dbReference type="InterPro" id="IPR015943">
    <property type="entry name" value="WD40/YVTN_repeat-like_dom_sf"/>
</dbReference>
<dbReference type="AlphaFoldDB" id="A0A944GXG0"/>
<keyword evidence="4" id="KW-1185">Reference proteome</keyword>